<proteinExistence type="predicted"/>
<protein>
    <submittedName>
        <fullName evidence="1">Uncharacterized protein</fullName>
    </submittedName>
</protein>
<evidence type="ECO:0000313" key="1">
    <source>
        <dbReference type="EMBL" id="MFF0544112.1"/>
    </source>
</evidence>
<accession>A0ABW6PP19</accession>
<dbReference type="EMBL" id="JBIAMX010000007">
    <property type="protein sequence ID" value="MFF0544112.1"/>
    <property type="molecule type" value="Genomic_DNA"/>
</dbReference>
<dbReference type="Proteomes" id="UP001601444">
    <property type="component" value="Unassembled WGS sequence"/>
</dbReference>
<gene>
    <name evidence="1" type="ORF">ACFYTF_14880</name>
</gene>
<name>A0ABW6PP19_9NOCA</name>
<keyword evidence="2" id="KW-1185">Reference proteome</keyword>
<sequence>MSTTPIEPRALTVREAEVITTLLSRTVSGSGYLDQIPFTRVVATWGPGSPSVDLEVLPEAVRVSPAKDGILANGAVTAPGGAPIGELILWVEGGALSAIEYGWYTDERPVSLPETDRIQLI</sequence>
<comment type="caution">
    <text evidence="1">The sequence shown here is derived from an EMBL/GenBank/DDBJ whole genome shotgun (WGS) entry which is preliminary data.</text>
</comment>
<evidence type="ECO:0000313" key="2">
    <source>
        <dbReference type="Proteomes" id="UP001601444"/>
    </source>
</evidence>
<organism evidence="1 2">
    <name type="scientific">Nocardia thailandica</name>
    <dbReference type="NCBI Taxonomy" id="257275"/>
    <lineage>
        <taxon>Bacteria</taxon>
        <taxon>Bacillati</taxon>
        <taxon>Actinomycetota</taxon>
        <taxon>Actinomycetes</taxon>
        <taxon>Mycobacteriales</taxon>
        <taxon>Nocardiaceae</taxon>
        <taxon>Nocardia</taxon>
    </lineage>
</organism>
<dbReference type="RefSeq" id="WP_387700721.1">
    <property type="nucleotide sequence ID" value="NZ_JBIAMX010000007.1"/>
</dbReference>
<reference evidence="1 2" key="1">
    <citation type="submission" date="2024-10" db="EMBL/GenBank/DDBJ databases">
        <title>The Natural Products Discovery Center: Release of the First 8490 Sequenced Strains for Exploring Actinobacteria Biosynthetic Diversity.</title>
        <authorList>
            <person name="Kalkreuter E."/>
            <person name="Kautsar S.A."/>
            <person name="Yang D."/>
            <person name="Bader C.D."/>
            <person name="Teijaro C.N."/>
            <person name="Fluegel L."/>
            <person name="Davis C.M."/>
            <person name="Simpson J.R."/>
            <person name="Lauterbach L."/>
            <person name="Steele A.D."/>
            <person name="Gui C."/>
            <person name="Meng S."/>
            <person name="Li G."/>
            <person name="Viehrig K."/>
            <person name="Ye F."/>
            <person name="Su P."/>
            <person name="Kiefer A.F."/>
            <person name="Nichols A."/>
            <person name="Cepeda A.J."/>
            <person name="Yan W."/>
            <person name="Fan B."/>
            <person name="Jiang Y."/>
            <person name="Adhikari A."/>
            <person name="Zheng C.-J."/>
            <person name="Schuster L."/>
            <person name="Cowan T.M."/>
            <person name="Smanski M.J."/>
            <person name="Chevrette M.G."/>
            <person name="De Carvalho L.P.S."/>
            <person name="Shen B."/>
        </authorList>
    </citation>
    <scope>NUCLEOTIDE SEQUENCE [LARGE SCALE GENOMIC DNA]</scope>
    <source>
        <strain evidence="1 2">NPDC004045</strain>
    </source>
</reference>